<dbReference type="PROSITE" id="PS50004">
    <property type="entry name" value="C2"/>
    <property type="match status" value="2"/>
</dbReference>
<dbReference type="InterPro" id="IPR000008">
    <property type="entry name" value="C2_dom"/>
</dbReference>
<dbReference type="PROSITE" id="PS50916">
    <property type="entry name" value="RABBD"/>
    <property type="match status" value="1"/>
</dbReference>
<dbReference type="GO" id="GO:0031267">
    <property type="term" value="F:small GTPase binding"/>
    <property type="evidence" value="ECO:0007669"/>
    <property type="project" value="InterPro"/>
</dbReference>
<dbReference type="SUPFAM" id="SSF49562">
    <property type="entry name" value="C2 domain (Calcium/lipid-binding domain, CaLB)"/>
    <property type="match status" value="2"/>
</dbReference>
<proteinExistence type="predicted"/>
<comment type="subcellular location">
    <subcellularLocation>
        <location evidence="1">Cell membrane</location>
    </subcellularLocation>
</comment>
<dbReference type="Gene3D" id="2.60.40.150">
    <property type="entry name" value="C2 domain"/>
    <property type="match status" value="2"/>
</dbReference>
<evidence type="ECO:0000259" key="8">
    <source>
        <dbReference type="PROSITE" id="PS50004"/>
    </source>
</evidence>
<feature type="compositionally biased region" description="Polar residues" evidence="7">
    <location>
        <begin position="318"/>
        <end position="332"/>
    </location>
</feature>
<dbReference type="OrthoDB" id="195679at2759"/>
<evidence type="ECO:0000256" key="3">
    <source>
        <dbReference type="ARBA" id="ARBA00022483"/>
    </source>
</evidence>
<feature type="compositionally biased region" description="Polar residues" evidence="7">
    <location>
        <begin position="484"/>
        <end position="503"/>
    </location>
</feature>
<feature type="compositionally biased region" description="Polar residues" evidence="7">
    <location>
        <begin position="139"/>
        <end position="158"/>
    </location>
</feature>
<reference evidence="11" key="1">
    <citation type="submission" date="2025-08" db="UniProtKB">
        <authorList>
            <consortium name="RefSeq"/>
        </authorList>
    </citation>
    <scope>IDENTIFICATION</scope>
</reference>
<dbReference type="Pfam" id="PF00168">
    <property type="entry name" value="C2"/>
    <property type="match status" value="2"/>
</dbReference>
<dbReference type="CTD" id="563188"/>
<dbReference type="InterPro" id="IPR043567">
    <property type="entry name" value="SYTL1-5_C2B"/>
</dbReference>
<dbReference type="GeneID" id="115828259"/>
<dbReference type="GO" id="GO:0006887">
    <property type="term" value="P:exocytosis"/>
    <property type="evidence" value="ECO:0007669"/>
    <property type="project" value="UniProtKB-KW"/>
</dbReference>
<keyword evidence="10" id="KW-1185">Reference proteome</keyword>
<organism evidence="10 11">
    <name type="scientific">Chanos chanos</name>
    <name type="common">Milkfish</name>
    <name type="synonym">Mugil chanos</name>
    <dbReference type="NCBI Taxonomy" id="29144"/>
    <lineage>
        <taxon>Eukaryota</taxon>
        <taxon>Metazoa</taxon>
        <taxon>Chordata</taxon>
        <taxon>Craniata</taxon>
        <taxon>Vertebrata</taxon>
        <taxon>Euteleostomi</taxon>
        <taxon>Actinopterygii</taxon>
        <taxon>Neopterygii</taxon>
        <taxon>Teleostei</taxon>
        <taxon>Ostariophysi</taxon>
        <taxon>Gonorynchiformes</taxon>
        <taxon>Chanidae</taxon>
        <taxon>Chanos</taxon>
    </lineage>
</organism>
<feature type="domain" description="C2" evidence="8">
    <location>
        <begin position="669"/>
        <end position="797"/>
    </location>
</feature>
<dbReference type="InterPro" id="IPR010911">
    <property type="entry name" value="Rab_BD"/>
</dbReference>
<dbReference type="InterPro" id="IPR035892">
    <property type="entry name" value="C2_domain_sf"/>
</dbReference>
<feature type="domain" description="RabBD" evidence="9">
    <location>
        <begin position="1"/>
        <end position="57"/>
    </location>
</feature>
<dbReference type="CDD" id="cd04020">
    <property type="entry name" value="C2B_SLP_1-2-3-4"/>
    <property type="match status" value="1"/>
</dbReference>
<feature type="compositionally biased region" description="Low complexity" evidence="7">
    <location>
        <begin position="199"/>
        <end position="228"/>
    </location>
</feature>
<dbReference type="FunCoup" id="A0A6J2WV52">
    <property type="interactions" value="324"/>
</dbReference>
<evidence type="ECO:0000313" key="10">
    <source>
        <dbReference type="Proteomes" id="UP000504632"/>
    </source>
</evidence>
<dbReference type="Gene3D" id="6.10.250.3000">
    <property type="match status" value="1"/>
</dbReference>
<dbReference type="GO" id="GO:0005886">
    <property type="term" value="C:plasma membrane"/>
    <property type="evidence" value="ECO:0007669"/>
    <property type="project" value="UniProtKB-SubCell"/>
</dbReference>
<dbReference type="GO" id="GO:0070382">
    <property type="term" value="C:exocytic vesicle"/>
    <property type="evidence" value="ECO:0007669"/>
    <property type="project" value="TreeGrafter"/>
</dbReference>
<evidence type="ECO:0000256" key="4">
    <source>
        <dbReference type="ARBA" id="ARBA00022737"/>
    </source>
</evidence>
<dbReference type="GO" id="GO:0042043">
    <property type="term" value="F:neurexin family protein binding"/>
    <property type="evidence" value="ECO:0007669"/>
    <property type="project" value="TreeGrafter"/>
</dbReference>
<evidence type="ECO:0000256" key="2">
    <source>
        <dbReference type="ARBA" id="ARBA00022475"/>
    </source>
</evidence>
<evidence type="ECO:0000256" key="7">
    <source>
        <dbReference type="SAM" id="MobiDB-lite"/>
    </source>
</evidence>
<dbReference type="AlphaFoldDB" id="A0A6J2WV52"/>
<feature type="region of interest" description="Disordered" evidence="7">
    <location>
        <begin position="265"/>
        <end position="338"/>
    </location>
</feature>
<feature type="region of interest" description="Disordered" evidence="7">
    <location>
        <begin position="355"/>
        <end position="401"/>
    </location>
</feature>
<dbReference type="GO" id="GO:0006886">
    <property type="term" value="P:intracellular protein transport"/>
    <property type="evidence" value="ECO:0007669"/>
    <property type="project" value="InterPro"/>
</dbReference>
<dbReference type="InParanoid" id="A0A6J2WV52"/>
<dbReference type="FunFam" id="2.60.40.150:FF:000006">
    <property type="entry name" value="Synaptotagmin-like 5, isoform CRA_a"/>
    <property type="match status" value="1"/>
</dbReference>
<accession>A0A6J2WV52</accession>
<keyword evidence="4" id="KW-0677">Repeat</keyword>
<feature type="region of interest" description="Disordered" evidence="7">
    <location>
        <begin position="139"/>
        <end position="232"/>
    </location>
</feature>
<sequence>MIDLSYLSKEEQEVILAVLKRDAALKKAEEQRVKQLHKTMRDKSKLKYMSGEWFYETKSLRHGDRIHGSDIIRASMRQRKPMTILELSQIWAEKSSFVNSENKDVFVPPELSGLIEEQPAETKTKRCCWFLPPSESCITSHTNPNTDSPDTSPSTKNITKPVPRKRLLLYSSQNSLLDNTDPADRQRSSVIPRGILKHSSSSSSSGDSFPLRSPLSSPLSPQSPKSPSAEYGSLSWLDRKQVRFSPAINASDTAVLQDGRELGEHGLLDQESSSSTFSDQGEEEDTLNTITTGNGVNNSQSYGQDTKECPGSEAQGRHLTSPSCSSPMWNSKPTDRQREEKLDMFLGCRQTEMRGCDESRTQKPIDQHDYHADPHADQVSSLHASAEEKGDSVDTSPVRTTAKQTNIRPMSISKSLEDISALPSREERWKNDPRGELNLSVHDVSAGLSPTACSFLDPEQMKLMSMSVPAFRQQESNGRDSDCTSDSSFQMSTPKRSTSQANLSMSSGMASMSSVSGSVISIYSGDFGNVEVRGTIQFAINYVQKLGEFHIFVVQCKDLAVAEPKRNRSDPYVKSYLLPDKTKLGKRKTCVRKKTLNPSYNEILRYKVGIETLKTQTLNLSVWHNDNFGRNSFLGEVDIDLSEWDFNNTQMSTYPLKGRVPSTPKPHDHRGEMRVALRFVPQTHSKGSAKSGEVQIWVKDCKNLPIVRGVAIDPFVKCTVLPDTSRKSRQKTRVVKRTANPVFNHTMVYDGFRPEDLREACVELTVWDHDRLSNHFLGGLRLGLGLGTSYGAEVDWMDSNATEAALWERMTEYQNEWVEDWLPLRMLIMARSMSR</sequence>
<evidence type="ECO:0000313" key="11">
    <source>
        <dbReference type="RefSeq" id="XP_030648072.1"/>
    </source>
</evidence>
<keyword evidence="2" id="KW-1003">Cell membrane</keyword>
<evidence type="ECO:0000256" key="6">
    <source>
        <dbReference type="ARBA" id="ARBA00072164"/>
    </source>
</evidence>
<evidence type="ECO:0000256" key="5">
    <source>
        <dbReference type="ARBA" id="ARBA00023136"/>
    </source>
</evidence>
<evidence type="ECO:0000259" key="9">
    <source>
        <dbReference type="PROSITE" id="PS50916"/>
    </source>
</evidence>
<protein>
    <recommendedName>
        <fullName evidence="6">Synaptotagmin-like protein 2</fullName>
    </recommendedName>
</protein>
<name>A0A6J2WV52_CHACN</name>
<dbReference type="PANTHER" id="PTHR45716:SF5">
    <property type="entry name" value="SYNAPTOTAGMIN-LIKE PROTEIN 2"/>
    <property type="match status" value="1"/>
</dbReference>
<evidence type="ECO:0000256" key="1">
    <source>
        <dbReference type="ARBA" id="ARBA00004236"/>
    </source>
</evidence>
<dbReference type="FunFam" id="2.60.40.150:FF:000040">
    <property type="entry name" value="synaptotagmin-like protein 2 isoform X2"/>
    <property type="match status" value="1"/>
</dbReference>
<feature type="domain" description="C2" evidence="8">
    <location>
        <begin position="532"/>
        <end position="654"/>
    </location>
</feature>
<dbReference type="SMART" id="SM00239">
    <property type="entry name" value="C2"/>
    <property type="match status" value="2"/>
</dbReference>
<keyword evidence="3" id="KW-0268">Exocytosis</keyword>
<dbReference type="Proteomes" id="UP000504632">
    <property type="component" value="Chromosome 15"/>
</dbReference>
<dbReference type="RefSeq" id="XP_030648072.1">
    <property type="nucleotide sequence ID" value="XM_030792212.1"/>
</dbReference>
<feature type="compositionally biased region" description="Polar residues" evidence="7">
    <location>
        <begin position="287"/>
        <end position="304"/>
    </location>
</feature>
<feature type="region of interest" description="Disordered" evidence="7">
    <location>
        <begin position="471"/>
        <end position="503"/>
    </location>
</feature>
<dbReference type="PANTHER" id="PTHR45716">
    <property type="entry name" value="BITESIZE, ISOFORM I"/>
    <property type="match status" value="1"/>
</dbReference>
<feature type="compositionally biased region" description="Basic and acidic residues" evidence="7">
    <location>
        <begin position="355"/>
        <end position="376"/>
    </location>
</feature>
<keyword evidence="5" id="KW-0472">Membrane</keyword>
<gene>
    <name evidence="11" type="primary">sytl2a</name>
</gene>
<dbReference type="CDD" id="cd08393">
    <property type="entry name" value="C2A_SLP-1_2"/>
    <property type="match status" value="1"/>
</dbReference>
<feature type="compositionally biased region" description="Polar residues" evidence="7">
    <location>
        <begin position="270"/>
        <end position="279"/>
    </location>
</feature>